<dbReference type="PANTHER" id="PTHR23028:SF134">
    <property type="entry name" value="PUTATIVE (AFU_ORTHOLOGUE AFUA_4G08520)-RELATED"/>
    <property type="match status" value="1"/>
</dbReference>
<comment type="caution">
    <text evidence="4">The sequence shown here is derived from an EMBL/GenBank/DDBJ whole genome shotgun (WGS) entry which is preliminary data.</text>
</comment>
<feature type="region of interest" description="Disordered" evidence="1">
    <location>
        <begin position="92"/>
        <end position="113"/>
    </location>
</feature>
<feature type="transmembrane region" description="Helical" evidence="2">
    <location>
        <begin position="122"/>
        <end position="143"/>
    </location>
</feature>
<accession>A0AAE0HRU0</accession>
<keyword evidence="2" id="KW-0812">Transmembrane</keyword>
<dbReference type="EMBL" id="JAUEPN010000001">
    <property type="protein sequence ID" value="KAK3301274.1"/>
    <property type="molecule type" value="Genomic_DNA"/>
</dbReference>
<proteinExistence type="predicted"/>
<keyword evidence="5" id="KW-1185">Reference proteome</keyword>
<feature type="compositionally biased region" description="Pro residues" evidence="1">
    <location>
        <begin position="99"/>
        <end position="110"/>
    </location>
</feature>
<gene>
    <name evidence="4" type="ORF">B0H64DRAFT_438366</name>
</gene>
<dbReference type="AlphaFoldDB" id="A0AAE0HRU0"/>
<dbReference type="Pfam" id="PF01757">
    <property type="entry name" value="Acyl_transf_3"/>
    <property type="match status" value="1"/>
</dbReference>
<feature type="transmembrane region" description="Helical" evidence="2">
    <location>
        <begin position="174"/>
        <end position="196"/>
    </location>
</feature>
<dbReference type="PANTHER" id="PTHR23028">
    <property type="entry name" value="ACETYLTRANSFERASE"/>
    <property type="match status" value="1"/>
</dbReference>
<feature type="transmembrane region" description="Helical" evidence="2">
    <location>
        <begin position="489"/>
        <end position="511"/>
    </location>
</feature>
<dbReference type="GeneID" id="87843285"/>
<dbReference type="RefSeq" id="XP_062664788.1">
    <property type="nucleotide sequence ID" value="XM_062806337.1"/>
</dbReference>
<evidence type="ECO:0000313" key="5">
    <source>
        <dbReference type="Proteomes" id="UP001278766"/>
    </source>
</evidence>
<name>A0AAE0HRU0_9PEZI</name>
<keyword evidence="2" id="KW-1133">Transmembrane helix</keyword>
<sequence length="566" mass="62264">MNEHGASICGLAYGEEKSTLLNDKPLLDIEDDARYADLTSRFSATTYHPRQWTTTTLPSRAAHRAVTHLPGLLRRTLFFLLPSFIQPLLSHRHHHHHNPPLPPRPAPKQPSPTAYLDGMRGLAALIVFFCHLLYTSFAIAPGYGATPINNPNPNSPAENQAQNHHHNHIPLLPFLRLLFSGPPMVCTFFVISGYALSLRPLTRAGAHDPSAATAVVSSLVFRRAVRLFAPAAASTGLVVVLVATGVYDATRGVAGDAGLLRNLREPHFGWEGGSLGGLVAEWGRHMFRFVHVWDWTLFGGSTGLDVHLWTIPVEFRCSMVLFLTLVGTVRLKRGWRLGVVGGLVVFVYLSKRWEMVLFYAGMVLADLDVARGAHGSAGPALPAPGLMSGSSSRASSPSPSSPKRRTARRAIWTALSVVGLFLMSQPDERGADTPGWVFLTSLIPKWWTDEHRYWQSAGAILFVLAVGRLKGWQRFFNLPVVQYFGKISYAIYLMHGPVIHTAGYAIEAWAWGLTGTEGRQYEAGFALASLFVVPLVIWVSDVFWRAVDAPIVKFAKWLEATCSISD</sequence>
<reference evidence="4" key="2">
    <citation type="submission" date="2023-06" db="EMBL/GenBank/DDBJ databases">
        <authorList>
            <consortium name="Lawrence Berkeley National Laboratory"/>
            <person name="Haridas S."/>
            <person name="Hensen N."/>
            <person name="Bonometti L."/>
            <person name="Westerberg I."/>
            <person name="Brannstrom I.O."/>
            <person name="Guillou S."/>
            <person name="Cros-Aarteil S."/>
            <person name="Calhoun S."/>
            <person name="Kuo A."/>
            <person name="Mondo S."/>
            <person name="Pangilinan J."/>
            <person name="Riley R."/>
            <person name="Labutti K."/>
            <person name="Andreopoulos B."/>
            <person name="Lipzen A."/>
            <person name="Chen C."/>
            <person name="Yanf M."/>
            <person name="Daum C."/>
            <person name="Ng V."/>
            <person name="Clum A."/>
            <person name="Steindorff A."/>
            <person name="Ohm R."/>
            <person name="Martin F."/>
            <person name="Silar P."/>
            <person name="Natvig D."/>
            <person name="Lalanne C."/>
            <person name="Gautier V."/>
            <person name="Ament-Velasquez S.L."/>
            <person name="Kruys A."/>
            <person name="Hutchinson M.I."/>
            <person name="Powell A.J."/>
            <person name="Barry K."/>
            <person name="Miller A.N."/>
            <person name="Grigoriev I.V."/>
            <person name="Debuchy R."/>
            <person name="Gladieux P."/>
            <person name="Thoren M.H."/>
            <person name="Johannesson H."/>
        </authorList>
    </citation>
    <scope>NUCLEOTIDE SEQUENCE</scope>
    <source>
        <strain evidence="4">CBS 168.71</strain>
    </source>
</reference>
<dbReference type="InterPro" id="IPR050879">
    <property type="entry name" value="Acyltransferase_3"/>
</dbReference>
<feature type="transmembrane region" description="Helical" evidence="2">
    <location>
        <begin position="523"/>
        <end position="544"/>
    </location>
</feature>
<protein>
    <submittedName>
        <fullName evidence="4">Acyltransferase family-domain-containing protein</fullName>
    </submittedName>
</protein>
<feature type="region of interest" description="Disordered" evidence="1">
    <location>
        <begin position="383"/>
        <end position="406"/>
    </location>
</feature>
<feature type="transmembrane region" description="Helical" evidence="2">
    <location>
        <begin position="333"/>
        <end position="349"/>
    </location>
</feature>
<organism evidence="4 5">
    <name type="scientific">Chaetomium fimeti</name>
    <dbReference type="NCBI Taxonomy" id="1854472"/>
    <lineage>
        <taxon>Eukaryota</taxon>
        <taxon>Fungi</taxon>
        <taxon>Dikarya</taxon>
        <taxon>Ascomycota</taxon>
        <taxon>Pezizomycotina</taxon>
        <taxon>Sordariomycetes</taxon>
        <taxon>Sordariomycetidae</taxon>
        <taxon>Sordariales</taxon>
        <taxon>Chaetomiaceae</taxon>
        <taxon>Chaetomium</taxon>
    </lineage>
</organism>
<keyword evidence="4" id="KW-0808">Transferase</keyword>
<keyword evidence="2" id="KW-0472">Membrane</keyword>
<feature type="transmembrane region" description="Helical" evidence="2">
    <location>
        <begin position="227"/>
        <end position="247"/>
    </location>
</feature>
<evidence type="ECO:0000259" key="3">
    <source>
        <dbReference type="Pfam" id="PF01757"/>
    </source>
</evidence>
<feature type="domain" description="Acyltransferase 3" evidence="3">
    <location>
        <begin position="114"/>
        <end position="544"/>
    </location>
</feature>
<feature type="compositionally biased region" description="Low complexity" evidence="1">
    <location>
        <begin position="388"/>
        <end position="398"/>
    </location>
</feature>
<keyword evidence="4" id="KW-0012">Acyltransferase</keyword>
<dbReference type="GO" id="GO:0016747">
    <property type="term" value="F:acyltransferase activity, transferring groups other than amino-acyl groups"/>
    <property type="evidence" value="ECO:0007669"/>
    <property type="project" value="InterPro"/>
</dbReference>
<evidence type="ECO:0000256" key="1">
    <source>
        <dbReference type="SAM" id="MobiDB-lite"/>
    </source>
</evidence>
<evidence type="ECO:0000256" key="2">
    <source>
        <dbReference type="SAM" id="Phobius"/>
    </source>
</evidence>
<dbReference type="InterPro" id="IPR002656">
    <property type="entry name" value="Acyl_transf_3_dom"/>
</dbReference>
<evidence type="ECO:0000313" key="4">
    <source>
        <dbReference type="EMBL" id="KAK3301274.1"/>
    </source>
</evidence>
<dbReference type="Proteomes" id="UP001278766">
    <property type="component" value="Unassembled WGS sequence"/>
</dbReference>
<reference evidence="4" key="1">
    <citation type="journal article" date="2023" name="Mol. Phylogenet. Evol.">
        <title>Genome-scale phylogeny and comparative genomics of the fungal order Sordariales.</title>
        <authorList>
            <person name="Hensen N."/>
            <person name="Bonometti L."/>
            <person name="Westerberg I."/>
            <person name="Brannstrom I.O."/>
            <person name="Guillou S."/>
            <person name="Cros-Aarteil S."/>
            <person name="Calhoun S."/>
            <person name="Haridas S."/>
            <person name="Kuo A."/>
            <person name="Mondo S."/>
            <person name="Pangilinan J."/>
            <person name="Riley R."/>
            <person name="LaButti K."/>
            <person name="Andreopoulos B."/>
            <person name="Lipzen A."/>
            <person name="Chen C."/>
            <person name="Yan M."/>
            <person name="Daum C."/>
            <person name="Ng V."/>
            <person name="Clum A."/>
            <person name="Steindorff A."/>
            <person name="Ohm R.A."/>
            <person name="Martin F."/>
            <person name="Silar P."/>
            <person name="Natvig D.O."/>
            <person name="Lalanne C."/>
            <person name="Gautier V."/>
            <person name="Ament-Velasquez S.L."/>
            <person name="Kruys A."/>
            <person name="Hutchinson M.I."/>
            <person name="Powell A.J."/>
            <person name="Barry K."/>
            <person name="Miller A.N."/>
            <person name="Grigoriev I.V."/>
            <person name="Debuchy R."/>
            <person name="Gladieux P."/>
            <person name="Hiltunen Thoren M."/>
            <person name="Johannesson H."/>
        </authorList>
    </citation>
    <scope>NUCLEOTIDE SEQUENCE</scope>
    <source>
        <strain evidence="4">CBS 168.71</strain>
    </source>
</reference>